<feature type="region of interest" description="Disordered" evidence="6">
    <location>
        <begin position="778"/>
        <end position="827"/>
    </location>
</feature>
<feature type="compositionally biased region" description="Basic residues" evidence="6">
    <location>
        <begin position="72"/>
        <end position="81"/>
    </location>
</feature>
<evidence type="ECO:0000313" key="8">
    <source>
        <dbReference type="EMBL" id="PIL23949.1"/>
    </source>
</evidence>
<dbReference type="EMBL" id="AYKW01000067">
    <property type="protein sequence ID" value="PIL23949.1"/>
    <property type="molecule type" value="Genomic_DNA"/>
</dbReference>
<accession>A0A2G8RR15</accession>
<dbReference type="InterPro" id="IPR012337">
    <property type="entry name" value="RNaseH-like_sf"/>
</dbReference>
<evidence type="ECO:0000256" key="1">
    <source>
        <dbReference type="ARBA" id="ARBA00004123"/>
    </source>
</evidence>
<gene>
    <name evidence="8" type="ORF">GSI_13700</name>
</gene>
<feature type="compositionally biased region" description="Acidic residues" evidence="6">
    <location>
        <begin position="85"/>
        <end position="121"/>
    </location>
</feature>
<organism evidence="8 9">
    <name type="scientific">Ganoderma sinense ZZ0214-1</name>
    <dbReference type="NCBI Taxonomy" id="1077348"/>
    <lineage>
        <taxon>Eukaryota</taxon>
        <taxon>Fungi</taxon>
        <taxon>Dikarya</taxon>
        <taxon>Basidiomycota</taxon>
        <taxon>Agaricomycotina</taxon>
        <taxon>Agaricomycetes</taxon>
        <taxon>Polyporales</taxon>
        <taxon>Polyporaceae</taxon>
        <taxon>Ganoderma</taxon>
    </lineage>
</organism>
<name>A0A2G8RR15_9APHY</name>
<feature type="region of interest" description="Disordered" evidence="6">
    <location>
        <begin position="1"/>
        <end position="160"/>
    </location>
</feature>
<comment type="caution">
    <text evidence="8">The sequence shown here is derived from an EMBL/GenBank/DDBJ whole genome shotgun (WGS) entry which is preliminary data.</text>
</comment>
<keyword evidence="3" id="KW-0863">Zinc-finger</keyword>
<dbReference type="GO" id="GO:0005634">
    <property type="term" value="C:nucleus"/>
    <property type="evidence" value="ECO:0007669"/>
    <property type="project" value="UniProtKB-SubCell"/>
</dbReference>
<keyword evidence="4" id="KW-0862">Zinc</keyword>
<feature type="compositionally biased region" description="Basic and acidic residues" evidence="6">
    <location>
        <begin position="134"/>
        <end position="145"/>
    </location>
</feature>
<dbReference type="GO" id="GO:0008270">
    <property type="term" value="F:zinc ion binding"/>
    <property type="evidence" value="ECO:0007669"/>
    <property type="project" value="UniProtKB-KW"/>
</dbReference>
<dbReference type="Proteomes" id="UP000230002">
    <property type="component" value="Unassembled WGS sequence"/>
</dbReference>
<dbReference type="AlphaFoldDB" id="A0A2G8RR15"/>
<dbReference type="PANTHER" id="PTHR46481">
    <property type="entry name" value="ZINC FINGER BED DOMAIN-CONTAINING PROTEIN 4"/>
    <property type="match status" value="1"/>
</dbReference>
<keyword evidence="2" id="KW-0479">Metal-binding</keyword>
<dbReference type="OrthoDB" id="2751170at2759"/>
<evidence type="ECO:0000256" key="2">
    <source>
        <dbReference type="ARBA" id="ARBA00022723"/>
    </source>
</evidence>
<feature type="compositionally biased region" description="Low complexity" evidence="6">
    <location>
        <begin position="778"/>
        <end position="789"/>
    </location>
</feature>
<dbReference type="InterPro" id="IPR008906">
    <property type="entry name" value="HATC_C_dom"/>
</dbReference>
<evidence type="ECO:0000313" key="9">
    <source>
        <dbReference type="Proteomes" id="UP000230002"/>
    </source>
</evidence>
<dbReference type="Pfam" id="PF05699">
    <property type="entry name" value="Dimer_Tnp_hAT"/>
    <property type="match status" value="1"/>
</dbReference>
<feature type="domain" description="HAT C-terminal dimerisation" evidence="7">
    <location>
        <begin position="844"/>
        <end position="922"/>
    </location>
</feature>
<dbReference type="InterPro" id="IPR052035">
    <property type="entry name" value="ZnF_BED_domain_contain"/>
</dbReference>
<protein>
    <recommendedName>
        <fullName evidence="7">HAT C-terminal dimerisation domain-containing protein</fullName>
    </recommendedName>
</protein>
<reference evidence="8 9" key="1">
    <citation type="journal article" date="2015" name="Sci. Rep.">
        <title>Chromosome-level genome map provides insights into diverse defense mechanisms in the medicinal fungus Ganoderma sinense.</title>
        <authorList>
            <person name="Zhu Y."/>
            <person name="Xu J."/>
            <person name="Sun C."/>
            <person name="Zhou S."/>
            <person name="Xu H."/>
            <person name="Nelson D.R."/>
            <person name="Qian J."/>
            <person name="Song J."/>
            <person name="Luo H."/>
            <person name="Xiang L."/>
            <person name="Li Y."/>
            <person name="Xu Z."/>
            <person name="Ji A."/>
            <person name="Wang L."/>
            <person name="Lu S."/>
            <person name="Hayward A."/>
            <person name="Sun W."/>
            <person name="Li X."/>
            <person name="Schwartz D.C."/>
            <person name="Wang Y."/>
            <person name="Chen S."/>
        </authorList>
    </citation>
    <scope>NUCLEOTIDE SEQUENCE [LARGE SCALE GENOMIC DNA]</scope>
    <source>
        <strain evidence="8 9">ZZ0214-1</strain>
    </source>
</reference>
<evidence type="ECO:0000259" key="7">
    <source>
        <dbReference type="Pfam" id="PF05699"/>
    </source>
</evidence>
<keyword evidence="9" id="KW-1185">Reference proteome</keyword>
<feature type="compositionally biased region" description="Basic and acidic residues" evidence="6">
    <location>
        <begin position="36"/>
        <end position="47"/>
    </location>
</feature>
<keyword evidence="5" id="KW-0539">Nucleus</keyword>
<dbReference type="PANTHER" id="PTHR46481:SF10">
    <property type="entry name" value="ZINC FINGER BED DOMAIN-CONTAINING PROTEIN 39"/>
    <property type="match status" value="1"/>
</dbReference>
<dbReference type="GO" id="GO:0046983">
    <property type="term" value="F:protein dimerization activity"/>
    <property type="evidence" value="ECO:0007669"/>
    <property type="project" value="InterPro"/>
</dbReference>
<evidence type="ECO:0000256" key="6">
    <source>
        <dbReference type="SAM" id="MobiDB-lite"/>
    </source>
</evidence>
<feature type="compositionally biased region" description="Acidic residues" evidence="6">
    <location>
        <begin position="146"/>
        <end position="159"/>
    </location>
</feature>
<sequence>MAHRETRYQGQAPPESTRTEKAKQATSSSRSTAVGNKRDRADQRDSDSSDSDSDSPPPVPKKKKSELEGVKKSKKRGHHRKAAEADEVIDLDDVEDNASEGAEDGVIEVEDEDEDEVEDEAAAGKRGKGKERARRAASDDGKGSDAEESSSDSELDLPDETQTKLESTADLLTIFSQQYTKTFKSKKKKTESTEKGRWCSICKEDPKKQAKAGRRAGWYTGGTSSCRRHIASLHYAVYVQRCKAAGIKETKEATPKKIWAAKLAKEAKKKAAPGGAQLQLTLDGVVQKVETPTAFSRTAIMDAVTQHVALLVADDPTFTNCLVVMRPKTTKEDLPSRAVVRTNIKNKFIQFIKTIRVDIREAPGKVSINHDLWTEDHSSTAFFGITGQWIDTKDLRPWRLRAEIVGFHKVLGDHSGGNLGRQLLKVTDRVGITSKKEGIPNKLGHITADNASNNGTTAREVGEVLEARGIDDWDAISKQLGCIGHVVQLAIEDFMKAVTQVGLVESKQAMWEYDPKAVENRVLCGGLDVIAAIRTLAIKIQASPQRKEAFQQTQKQFNIETPLVIPLHTATRWGSALKMLKRSDHLSDPITSFVATADTKFGPITTIRQNGKITKKIPWSAFRFEKDDWDRVKLCVEILEDADKYHQLFSSDKAPTLHRVIPALEALCSKWEKKLADPKYSVFHPALQAGLEKLNKYYTKLDNSDVYILALHKPAILLHPYYKLRYIEKKWGGKAEQEAEIAAGNDNAINWIEHAHEVVDAAMEHYWPMRLGRTADPAAASSSAHSGAGTRSNAAASASQSGPSRKGTAGPSRAPESNSDSEDDFDRERTRLLNNESSDGWKQELRAYLEDPALTVTKDCDTVEWWGKFSYLYPTLARMALDVLPIPASSVAVERLFSRAKQVSTDRRSRIGADLFEWLQCLSHHWRGAIIDYAKVNSATVEEILLDEFETYYEEDELWDDPCGADIALLDDVE</sequence>
<feature type="compositionally biased region" description="Polar residues" evidence="6">
    <location>
        <begin position="24"/>
        <end position="34"/>
    </location>
</feature>
<feature type="compositionally biased region" description="Polar residues" evidence="6">
    <location>
        <begin position="790"/>
        <end position="803"/>
    </location>
</feature>
<evidence type="ECO:0000256" key="5">
    <source>
        <dbReference type="ARBA" id="ARBA00023242"/>
    </source>
</evidence>
<evidence type="ECO:0000256" key="4">
    <source>
        <dbReference type="ARBA" id="ARBA00022833"/>
    </source>
</evidence>
<comment type="subcellular location">
    <subcellularLocation>
        <location evidence="1">Nucleus</location>
    </subcellularLocation>
</comment>
<dbReference type="STRING" id="1077348.A0A2G8RR15"/>
<evidence type="ECO:0000256" key="3">
    <source>
        <dbReference type="ARBA" id="ARBA00022771"/>
    </source>
</evidence>
<proteinExistence type="predicted"/>
<dbReference type="SUPFAM" id="SSF53098">
    <property type="entry name" value="Ribonuclease H-like"/>
    <property type="match status" value="1"/>
</dbReference>